<dbReference type="PANTHER" id="PTHR14540">
    <property type="entry name" value="INTEGRATOR COMPLEX SUBUNIT 15"/>
    <property type="match status" value="1"/>
</dbReference>
<dbReference type="OrthoDB" id="5861309at2759"/>
<dbReference type="FunCoup" id="A0A7M7T5F8">
    <property type="interactions" value="1620"/>
</dbReference>
<dbReference type="GO" id="GO:0032039">
    <property type="term" value="C:integrator complex"/>
    <property type="evidence" value="ECO:0000318"/>
    <property type="project" value="GO_Central"/>
</dbReference>
<sequence>MDAYMEDEPVDEAVCLWYSDIGQRIPALRQMLGQMGYPSATRTLLGWLHSYFEQCDNFPPGKFPNQDYVKMLVQEFVFYRAVEKNLQKMTSIQELQLLEELCHYLQDNSKLATLHNIFDGLFGNSGHPLKDVDEQRRLAMTRLVSMAISIGCKAVLDCVAVWMYNQDCSSHSINLVDSIMTDFCDLVTGVQGTIQRVAQTSPTFTHHLLTSLMSHYNTYQSTSQPIKLIPPAQLDVITDWIIEHPTVCLRHALTGKPPSRIPSFYIHASYKASSHDPSSSGPVPGLLWQSILSPLILDANRSQIQRTLHKRFSLHDYSLLFSKLHLGILQAFVTTSTSEAKSTSSKGKSRAVALTLTDIESVVMLTVHTIQDNKISGDAVQTAVERIAQLLQVSMATGMLNTTKEKVIPLCKELPSNDLLTLILQEKLPS</sequence>
<name>A0A7M7T5F8_STRPU</name>
<accession>A0A7M7T5F8</accession>
<reference evidence="1" key="2">
    <citation type="submission" date="2021-01" db="UniProtKB">
        <authorList>
            <consortium name="EnsemblMetazoa"/>
        </authorList>
    </citation>
    <scope>IDENTIFICATION</scope>
</reference>
<keyword evidence="2" id="KW-1185">Reference proteome</keyword>
<evidence type="ECO:0000313" key="1">
    <source>
        <dbReference type="EnsemblMetazoa" id="XP_030855205"/>
    </source>
</evidence>
<dbReference type="EnsemblMetazoa" id="XM_030999345">
    <property type="protein sequence ID" value="XP_030855205"/>
    <property type="gene ID" value="LOC115929651"/>
</dbReference>
<evidence type="ECO:0000313" key="2">
    <source>
        <dbReference type="Proteomes" id="UP000007110"/>
    </source>
</evidence>
<proteinExistence type="predicted"/>
<dbReference type="Proteomes" id="UP000007110">
    <property type="component" value="Unassembled WGS sequence"/>
</dbReference>
<reference evidence="2" key="1">
    <citation type="submission" date="2015-02" db="EMBL/GenBank/DDBJ databases">
        <title>Genome sequencing for Strongylocentrotus purpuratus.</title>
        <authorList>
            <person name="Murali S."/>
            <person name="Liu Y."/>
            <person name="Vee V."/>
            <person name="English A."/>
            <person name="Wang M."/>
            <person name="Skinner E."/>
            <person name="Han Y."/>
            <person name="Muzny D.M."/>
            <person name="Worley K.C."/>
            <person name="Gibbs R.A."/>
        </authorList>
    </citation>
    <scope>NUCLEOTIDE SEQUENCE</scope>
</reference>
<dbReference type="OMA" id="DDGDCHQ"/>
<protein>
    <submittedName>
        <fullName evidence="1">Uncharacterized protein</fullName>
    </submittedName>
</protein>
<dbReference type="KEGG" id="spu:115929651"/>
<dbReference type="InterPro" id="IPR027844">
    <property type="entry name" value="INTS15"/>
</dbReference>
<dbReference type="InParanoid" id="A0A7M7T5F8"/>
<dbReference type="GeneID" id="115929651"/>
<dbReference type="Pfam" id="PF14964">
    <property type="entry name" value="INTS15"/>
    <property type="match status" value="1"/>
</dbReference>
<dbReference type="AlphaFoldDB" id="A0A7M7T5F8"/>
<organism evidence="1 2">
    <name type="scientific">Strongylocentrotus purpuratus</name>
    <name type="common">Purple sea urchin</name>
    <dbReference type="NCBI Taxonomy" id="7668"/>
    <lineage>
        <taxon>Eukaryota</taxon>
        <taxon>Metazoa</taxon>
        <taxon>Echinodermata</taxon>
        <taxon>Eleutherozoa</taxon>
        <taxon>Echinozoa</taxon>
        <taxon>Echinoidea</taxon>
        <taxon>Euechinoidea</taxon>
        <taxon>Echinacea</taxon>
        <taxon>Camarodonta</taxon>
        <taxon>Echinidea</taxon>
        <taxon>Strongylocentrotidae</taxon>
        <taxon>Strongylocentrotus</taxon>
    </lineage>
</organism>
<dbReference type="RefSeq" id="XP_030855205.1">
    <property type="nucleotide sequence ID" value="XM_030999345.1"/>
</dbReference>
<dbReference type="PANTHER" id="PTHR14540:SF2">
    <property type="entry name" value="INTEGRATOR COMPLEX SUBUNIT 15"/>
    <property type="match status" value="1"/>
</dbReference>